<accession>A0A1C3UJ74</accession>
<dbReference type="Proteomes" id="UP000199435">
    <property type="component" value="Unassembled WGS sequence"/>
</dbReference>
<name>A0A1C3UJ74_9HYPH</name>
<keyword evidence="4" id="KW-1185">Reference proteome</keyword>
<feature type="region of interest" description="Disordered" evidence="1">
    <location>
        <begin position="1"/>
        <end position="24"/>
    </location>
</feature>
<dbReference type="OrthoDB" id="9799456at2"/>
<sequence>MTGSPSDSPIRYGGSDENERPLGRSISRGMLNRCPRCGTGKLFGAFLKPVDHCAVCNEEIFHQRADDLPPYLVIFVLGHLIVGGYMMTDMAFSLPMWAHLAVWAPITVIAALAIIQPIKGGVIGLQWALRMHGFGGHDDSPDERDQGNNRS</sequence>
<feature type="transmembrane region" description="Helical" evidence="2">
    <location>
        <begin position="94"/>
        <end position="115"/>
    </location>
</feature>
<dbReference type="AlphaFoldDB" id="A0A1C3UJ74"/>
<dbReference type="Pfam" id="PF06170">
    <property type="entry name" value="DUF983"/>
    <property type="match status" value="1"/>
</dbReference>
<dbReference type="STRING" id="411945.GA0061102_100443"/>
<protein>
    <submittedName>
        <fullName evidence="3">Uncharacterized conserved protein, DUF983 family</fullName>
    </submittedName>
</protein>
<evidence type="ECO:0000313" key="4">
    <source>
        <dbReference type="Proteomes" id="UP000199435"/>
    </source>
</evidence>
<gene>
    <name evidence="3" type="ORF">GA0061102_100443</name>
</gene>
<keyword evidence="2" id="KW-0472">Membrane</keyword>
<dbReference type="RefSeq" id="WP_092844856.1">
    <property type="nucleotide sequence ID" value="NZ_FMAH01000004.1"/>
</dbReference>
<evidence type="ECO:0000256" key="2">
    <source>
        <dbReference type="SAM" id="Phobius"/>
    </source>
</evidence>
<organism evidence="3 4">
    <name type="scientific">Rhizobium miluonense</name>
    <dbReference type="NCBI Taxonomy" id="411945"/>
    <lineage>
        <taxon>Bacteria</taxon>
        <taxon>Pseudomonadati</taxon>
        <taxon>Pseudomonadota</taxon>
        <taxon>Alphaproteobacteria</taxon>
        <taxon>Hyphomicrobiales</taxon>
        <taxon>Rhizobiaceae</taxon>
        <taxon>Rhizobium/Agrobacterium group</taxon>
        <taxon>Rhizobium</taxon>
    </lineage>
</organism>
<dbReference type="EMBL" id="FMAH01000004">
    <property type="protein sequence ID" value="SCB15505.1"/>
    <property type="molecule type" value="Genomic_DNA"/>
</dbReference>
<evidence type="ECO:0000313" key="3">
    <source>
        <dbReference type="EMBL" id="SCB15505.1"/>
    </source>
</evidence>
<keyword evidence="2" id="KW-0812">Transmembrane</keyword>
<dbReference type="NCBIfam" id="NF004633">
    <property type="entry name" value="PRK05978.1"/>
    <property type="match status" value="1"/>
</dbReference>
<reference evidence="4" key="1">
    <citation type="submission" date="2016-08" db="EMBL/GenBank/DDBJ databases">
        <authorList>
            <person name="Varghese N."/>
            <person name="Submissions Spin"/>
        </authorList>
    </citation>
    <scope>NUCLEOTIDE SEQUENCE [LARGE SCALE GENOMIC DNA]</scope>
    <source>
        <strain evidence="4">HAMBI 2971</strain>
    </source>
</reference>
<evidence type="ECO:0000256" key="1">
    <source>
        <dbReference type="SAM" id="MobiDB-lite"/>
    </source>
</evidence>
<keyword evidence="2" id="KW-1133">Transmembrane helix</keyword>
<proteinExistence type="predicted"/>
<dbReference type="InterPro" id="IPR009325">
    <property type="entry name" value="DUF983"/>
</dbReference>
<feature type="transmembrane region" description="Helical" evidence="2">
    <location>
        <begin position="71"/>
        <end position="88"/>
    </location>
</feature>